<reference evidence="1" key="1">
    <citation type="submission" date="2019-10" db="EMBL/GenBank/DDBJ databases">
        <title>Draft genome sequece of Microseira wollei NIES-4236.</title>
        <authorList>
            <person name="Yamaguchi H."/>
            <person name="Suzuki S."/>
            <person name="Kawachi M."/>
        </authorList>
    </citation>
    <scope>NUCLEOTIDE SEQUENCE</scope>
    <source>
        <strain evidence="1">NIES-4236</strain>
    </source>
</reference>
<evidence type="ECO:0000313" key="1">
    <source>
        <dbReference type="EMBL" id="GET37134.1"/>
    </source>
</evidence>
<name>A0AAV3WG19_9CYAN</name>
<accession>A0AAV3WG19</accession>
<gene>
    <name evidence="1" type="ORF">MiSe_18870</name>
</gene>
<sequence length="149" mass="15962">MVGQRTFWLCGVAVIGLSPFLIVATGAKAIAATLVPCGDVLPSVGANPEQFPTVGIRNNVISSFLNGQCAARTLQELSNAGESLTFYRYFTAPVPGVPSINKGSYLTTDKYDINLDAVRFLALDKEFGNNADSRQFVDISALPLDIVIY</sequence>
<keyword evidence="2" id="KW-1185">Reference proteome</keyword>
<organism evidence="1 2">
    <name type="scientific">Microseira wollei NIES-4236</name>
    <dbReference type="NCBI Taxonomy" id="2530354"/>
    <lineage>
        <taxon>Bacteria</taxon>
        <taxon>Bacillati</taxon>
        <taxon>Cyanobacteriota</taxon>
        <taxon>Cyanophyceae</taxon>
        <taxon>Oscillatoriophycideae</taxon>
        <taxon>Aerosakkonematales</taxon>
        <taxon>Aerosakkonemataceae</taxon>
        <taxon>Microseira</taxon>
    </lineage>
</organism>
<dbReference type="Proteomes" id="UP001050975">
    <property type="component" value="Unassembled WGS sequence"/>
</dbReference>
<proteinExistence type="predicted"/>
<comment type="caution">
    <text evidence="1">The sequence shown here is derived from an EMBL/GenBank/DDBJ whole genome shotgun (WGS) entry which is preliminary data.</text>
</comment>
<dbReference type="AlphaFoldDB" id="A0AAV3WG19"/>
<evidence type="ECO:0000313" key="2">
    <source>
        <dbReference type="Proteomes" id="UP001050975"/>
    </source>
</evidence>
<protein>
    <submittedName>
        <fullName evidence="1">Uncharacterized protein</fullName>
    </submittedName>
</protein>
<dbReference type="EMBL" id="BLAY01000023">
    <property type="protein sequence ID" value="GET37134.1"/>
    <property type="molecule type" value="Genomic_DNA"/>
</dbReference>